<protein>
    <submittedName>
        <fullName evidence="1">Spore protease YyaC</fullName>
    </submittedName>
</protein>
<sequence>MVRKRMNEEELLEFLTEVAGRHPRRDEMLFVCIGTDCSTGDAFGPLIGSLLKEQGWLHVIGTMKQPCDANRLAALEEEILPGKIVFAIDACLGKPLSVGSYLAAEGPIRPAQAVGAIWPQVGNYSIAGVVNMIGPKPYMTLQTTSLHTVMQMAATVAELIGKAWNVGDK</sequence>
<keyword evidence="1" id="KW-0645">Protease</keyword>
<reference evidence="1" key="1">
    <citation type="submission" date="2020-12" db="EMBL/GenBank/DDBJ databases">
        <authorList>
            <person name="Huq M.A."/>
        </authorList>
    </citation>
    <scope>NUCLEOTIDE SEQUENCE</scope>
    <source>
        <strain evidence="1">MAHUQ-46</strain>
    </source>
</reference>
<gene>
    <name evidence="1" type="primary">yyaC</name>
    <name evidence="1" type="ORF">JFN88_08445</name>
</gene>
<name>A0A934MUQ2_9BACL</name>
<dbReference type="SUPFAM" id="SSF53163">
    <property type="entry name" value="HybD-like"/>
    <property type="match status" value="1"/>
</dbReference>
<evidence type="ECO:0000313" key="2">
    <source>
        <dbReference type="Proteomes" id="UP000640274"/>
    </source>
</evidence>
<dbReference type="GO" id="GO:0006508">
    <property type="term" value="P:proteolysis"/>
    <property type="evidence" value="ECO:0007669"/>
    <property type="project" value="UniProtKB-KW"/>
</dbReference>
<dbReference type="Pfam" id="PF06866">
    <property type="entry name" value="DUF1256"/>
    <property type="match status" value="1"/>
</dbReference>
<keyword evidence="2" id="KW-1185">Reference proteome</keyword>
<evidence type="ECO:0000313" key="1">
    <source>
        <dbReference type="EMBL" id="MBJ6361332.1"/>
    </source>
</evidence>
<dbReference type="InterPro" id="IPR009665">
    <property type="entry name" value="YyaC"/>
</dbReference>
<keyword evidence="1" id="KW-0378">Hydrolase</keyword>
<dbReference type="NCBIfam" id="TIGR02841">
    <property type="entry name" value="spore_YyaC"/>
    <property type="match status" value="1"/>
</dbReference>
<comment type="caution">
    <text evidence="1">The sequence shown here is derived from an EMBL/GenBank/DDBJ whole genome shotgun (WGS) entry which is preliminary data.</text>
</comment>
<organism evidence="1 2">
    <name type="scientific">Paenibacillus roseus</name>
    <dbReference type="NCBI Taxonomy" id="2798579"/>
    <lineage>
        <taxon>Bacteria</taxon>
        <taxon>Bacillati</taxon>
        <taxon>Bacillota</taxon>
        <taxon>Bacilli</taxon>
        <taxon>Bacillales</taxon>
        <taxon>Paenibacillaceae</taxon>
        <taxon>Paenibacillus</taxon>
    </lineage>
</organism>
<dbReference type="EMBL" id="JAELUP010000024">
    <property type="protein sequence ID" value="MBJ6361332.1"/>
    <property type="molecule type" value="Genomic_DNA"/>
</dbReference>
<proteinExistence type="predicted"/>
<dbReference type="InterPro" id="IPR023430">
    <property type="entry name" value="Pept_HybD-like_dom_sf"/>
</dbReference>
<dbReference type="GO" id="GO:0008233">
    <property type="term" value="F:peptidase activity"/>
    <property type="evidence" value="ECO:0007669"/>
    <property type="project" value="UniProtKB-KW"/>
</dbReference>
<accession>A0A934MUQ2</accession>
<dbReference type="Proteomes" id="UP000640274">
    <property type="component" value="Unassembled WGS sequence"/>
</dbReference>
<dbReference type="AlphaFoldDB" id="A0A934MUQ2"/>